<keyword evidence="2" id="KW-1185">Reference proteome</keyword>
<dbReference type="EMBL" id="CM045760">
    <property type="protein sequence ID" value="KAI8026874.1"/>
    <property type="molecule type" value="Genomic_DNA"/>
</dbReference>
<accession>A0ACC0IQZ1</accession>
<gene>
    <name evidence="1" type="ORF">LOK49_LG02G02133</name>
</gene>
<dbReference type="Proteomes" id="UP001060215">
    <property type="component" value="Chromosome 3"/>
</dbReference>
<reference evidence="1 2" key="1">
    <citation type="journal article" date="2022" name="Plant J.">
        <title>Chromosome-level genome of Camellia lanceoleosa provides a valuable resource for understanding genome evolution and self-incompatibility.</title>
        <authorList>
            <person name="Gong W."/>
            <person name="Xiao S."/>
            <person name="Wang L."/>
            <person name="Liao Z."/>
            <person name="Chang Y."/>
            <person name="Mo W."/>
            <person name="Hu G."/>
            <person name="Li W."/>
            <person name="Zhao G."/>
            <person name="Zhu H."/>
            <person name="Hu X."/>
            <person name="Ji K."/>
            <person name="Xiang X."/>
            <person name="Song Q."/>
            <person name="Yuan D."/>
            <person name="Jin S."/>
            <person name="Zhang L."/>
        </authorList>
    </citation>
    <scope>NUCLEOTIDE SEQUENCE [LARGE SCALE GENOMIC DNA]</scope>
    <source>
        <strain evidence="1">SQ_2022a</strain>
    </source>
</reference>
<protein>
    <submittedName>
        <fullName evidence="1">Uncharacterized protein</fullName>
    </submittedName>
</protein>
<proteinExistence type="predicted"/>
<comment type="caution">
    <text evidence="1">The sequence shown here is derived from an EMBL/GenBank/DDBJ whole genome shotgun (WGS) entry which is preliminary data.</text>
</comment>
<name>A0ACC0IQZ1_9ERIC</name>
<evidence type="ECO:0000313" key="1">
    <source>
        <dbReference type="EMBL" id="KAI8026874.1"/>
    </source>
</evidence>
<sequence>MWVRGETDGGSSVHIVATTKIKGTSFKPNPAFGDRWEEITLVVEGFGFGDGWVKEKRTVEKEVPKEMMLKGGPVSRWDEGDNVVLIGETKEGWLRVLDRALVGRVGVVMRIRVLGLPIHLRGTVAYRAIGDRCGGFMEVDETMDLLGCVQMKRHRWSLAYQRKLGGVCDESEWKGNRPMELGPMGQGNKKAQEKAVVRPVEGMVGSIPVGPKEISVMGHKNMVGLELAGQMVDSSISRVLEFLRNSIEQHLSTVGTAEEGTATMERGSLTRMVDGLLATHGDGLLQMASTSGLEVVVCCELNDEMQDFGYVSEVVGW</sequence>
<evidence type="ECO:0000313" key="2">
    <source>
        <dbReference type="Proteomes" id="UP001060215"/>
    </source>
</evidence>
<organism evidence="1 2">
    <name type="scientific">Camellia lanceoleosa</name>
    <dbReference type="NCBI Taxonomy" id="1840588"/>
    <lineage>
        <taxon>Eukaryota</taxon>
        <taxon>Viridiplantae</taxon>
        <taxon>Streptophyta</taxon>
        <taxon>Embryophyta</taxon>
        <taxon>Tracheophyta</taxon>
        <taxon>Spermatophyta</taxon>
        <taxon>Magnoliopsida</taxon>
        <taxon>eudicotyledons</taxon>
        <taxon>Gunneridae</taxon>
        <taxon>Pentapetalae</taxon>
        <taxon>asterids</taxon>
        <taxon>Ericales</taxon>
        <taxon>Theaceae</taxon>
        <taxon>Camellia</taxon>
    </lineage>
</organism>